<proteinExistence type="predicted"/>
<name>A0A519BMM6_9DELT</name>
<dbReference type="AlphaFoldDB" id="A0A519BMM6"/>
<dbReference type="PANTHER" id="PTHR11946">
    <property type="entry name" value="VALYL-TRNA SYNTHETASES"/>
    <property type="match status" value="1"/>
</dbReference>
<organism evidence="11 12">
    <name type="scientific">Candidatus Acididesulfobacter diazotrophicus</name>
    <dbReference type="NCBI Taxonomy" id="2597226"/>
    <lineage>
        <taxon>Bacteria</taxon>
        <taxon>Deltaproteobacteria</taxon>
        <taxon>Candidatus Acidulodesulfobacterales</taxon>
        <taxon>Candidatus Acididesulfobacter</taxon>
    </lineage>
</organism>
<dbReference type="PANTHER" id="PTHR11946:SF93">
    <property type="entry name" value="VALINE--TRNA LIGASE, CHLOROPLASTIC_MITOCHONDRIAL 2"/>
    <property type="match status" value="1"/>
</dbReference>
<keyword evidence="6" id="KW-0030">Aminoacyl-tRNA synthetase</keyword>
<evidence type="ECO:0000259" key="10">
    <source>
        <dbReference type="Pfam" id="PF08264"/>
    </source>
</evidence>
<evidence type="ECO:0000256" key="3">
    <source>
        <dbReference type="ARBA" id="ARBA00022741"/>
    </source>
</evidence>
<dbReference type="Pfam" id="PF00133">
    <property type="entry name" value="tRNA-synt_1"/>
    <property type="match status" value="2"/>
</dbReference>
<protein>
    <recommendedName>
        <fullName evidence="1">valine--tRNA ligase</fullName>
        <ecNumber evidence="1">6.1.1.9</ecNumber>
    </recommendedName>
    <alternativeName>
        <fullName evidence="7">Valyl-tRNA synthetase</fullName>
    </alternativeName>
</protein>
<keyword evidence="2" id="KW-0436">Ligase</keyword>
<feature type="domain" description="Aminoacyl-tRNA synthetase class Ia" evidence="9">
    <location>
        <begin position="87"/>
        <end position="528"/>
    </location>
</feature>
<evidence type="ECO:0000313" key="12">
    <source>
        <dbReference type="Proteomes" id="UP000319296"/>
    </source>
</evidence>
<dbReference type="EMBL" id="SGBB01000008">
    <property type="protein sequence ID" value="RZD18520.1"/>
    <property type="molecule type" value="Genomic_DNA"/>
</dbReference>
<dbReference type="SUPFAM" id="SSF50677">
    <property type="entry name" value="ValRS/IleRS/LeuRS editing domain"/>
    <property type="match status" value="1"/>
</dbReference>
<dbReference type="PRINTS" id="PR00986">
    <property type="entry name" value="TRNASYNTHVAL"/>
</dbReference>
<dbReference type="Gene3D" id="3.90.740.10">
    <property type="entry name" value="Valyl/Leucyl/Isoleucyl-tRNA synthetase, editing domain"/>
    <property type="match status" value="1"/>
</dbReference>
<evidence type="ECO:0000256" key="7">
    <source>
        <dbReference type="ARBA" id="ARBA00029936"/>
    </source>
</evidence>
<keyword evidence="4" id="KW-0067">ATP-binding</keyword>
<dbReference type="Pfam" id="PF08264">
    <property type="entry name" value="Anticodon_1"/>
    <property type="match status" value="1"/>
</dbReference>
<gene>
    <name evidence="11" type="ORF">EVG15_05680</name>
</gene>
<evidence type="ECO:0000256" key="4">
    <source>
        <dbReference type="ARBA" id="ARBA00022840"/>
    </source>
</evidence>
<comment type="catalytic activity">
    <reaction evidence="8">
        <text>tRNA(Val) + L-valine + ATP = L-valyl-tRNA(Val) + AMP + diphosphate</text>
        <dbReference type="Rhea" id="RHEA:10704"/>
        <dbReference type="Rhea" id="RHEA-COMP:9672"/>
        <dbReference type="Rhea" id="RHEA-COMP:9708"/>
        <dbReference type="ChEBI" id="CHEBI:30616"/>
        <dbReference type="ChEBI" id="CHEBI:33019"/>
        <dbReference type="ChEBI" id="CHEBI:57762"/>
        <dbReference type="ChEBI" id="CHEBI:78442"/>
        <dbReference type="ChEBI" id="CHEBI:78537"/>
        <dbReference type="ChEBI" id="CHEBI:456215"/>
        <dbReference type="EC" id="6.1.1.9"/>
    </reaction>
</comment>
<feature type="domain" description="Aminoacyl-tRNA synthetase class Ia" evidence="9">
    <location>
        <begin position="592"/>
        <end position="687"/>
    </location>
</feature>
<dbReference type="InterPro" id="IPR009008">
    <property type="entry name" value="Val/Leu/Ile-tRNA-synth_edit"/>
</dbReference>
<dbReference type="GO" id="GO:0006438">
    <property type="term" value="P:valyl-tRNA aminoacylation"/>
    <property type="evidence" value="ECO:0007669"/>
    <property type="project" value="InterPro"/>
</dbReference>
<dbReference type="Gene3D" id="1.10.730.10">
    <property type="entry name" value="Isoleucyl-tRNA Synthetase, Domain 1"/>
    <property type="match status" value="1"/>
</dbReference>
<comment type="caution">
    <text evidence="11">The sequence shown here is derived from an EMBL/GenBank/DDBJ whole genome shotgun (WGS) entry which is preliminary data.</text>
</comment>
<dbReference type="GO" id="GO:0004832">
    <property type="term" value="F:valine-tRNA ligase activity"/>
    <property type="evidence" value="ECO:0007669"/>
    <property type="project" value="UniProtKB-EC"/>
</dbReference>
<accession>A0A519BMM6</accession>
<evidence type="ECO:0000256" key="1">
    <source>
        <dbReference type="ARBA" id="ARBA00013169"/>
    </source>
</evidence>
<dbReference type="InterPro" id="IPR002300">
    <property type="entry name" value="aa-tRNA-synth_Ia"/>
</dbReference>
<dbReference type="GO" id="GO:0005524">
    <property type="term" value="F:ATP binding"/>
    <property type="evidence" value="ECO:0007669"/>
    <property type="project" value="UniProtKB-KW"/>
</dbReference>
<keyword evidence="5" id="KW-0648">Protein biosynthesis</keyword>
<dbReference type="InterPro" id="IPR009080">
    <property type="entry name" value="tRNAsynth_Ia_anticodon-bd"/>
</dbReference>
<dbReference type="InterPro" id="IPR013155">
    <property type="entry name" value="M/V/L/I-tRNA-synth_anticd-bd"/>
</dbReference>
<dbReference type="SUPFAM" id="SSF47323">
    <property type="entry name" value="Anticodon-binding domain of a subclass of class I aminoacyl-tRNA synthetases"/>
    <property type="match status" value="1"/>
</dbReference>
<dbReference type="InterPro" id="IPR002303">
    <property type="entry name" value="Valyl-tRNA_ligase"/>
</dbReference>
<dbReference type="InterPro" id="IPR014729">
    <property type="entry name" value="Rossmann-like_a/b/a_fold"/>
</dbReference>
<dbReference type="EC" id="6.1.1.9" evidence="1"/>
<evidence type="ECO:0000256" key="8">
    <source>
        <dbReference type="ARBA" id="ARBA00047552"/>
    </source>
</evidence>
<evidence type="ECO:0000256" key="6">
    <source>
        <dbReference type="ARBA" id="ARBA00023146"/>
    </source>
</evidence>
<sequence length="983" mass="113455">MQNTNFKDFPKNYDYKSAEKRIAEYWESNNIYKFKDKSIDKDKDSLNGDIKEITGERQNAPAASSFCDSNSDSCSLNAENADAPVFSPTFSIDTPPPYVSSAHLHVGHAMSYSQAEFIIRYKRMKGFNIFYPMGFDDNGLPTERYVEKKYKINKSKITRDEFIDLCLKETKIGINTYKELWQALGISVDWDLTYSTIDGKCRKTSQKSFIELYDKKLVERRNEPIIWCPLCRTSLAQADITIEEFDGVLYDIEFISSSEEKLIISTTRPELLGACVAIYANPSDSRYLHLKDELIKIPIYNHTVPVKFDESVETEYGTGLMMVCTWGDAEDVKKWKEHKLETAIIIEPSGKLNEMAGAYKGISVKDAKKVIVEDLKKLSLIKNEKKLKHNVGIHDRCSTAVEFIQTPQWFIPILDYKDKFIEAGNKLNWYPAFMKTRYDEWVQNIKWDWNISRQRFYGVPFPVWYCSRCNQPIIAKEDELPVDPVVSRPKHTDICPICGNNEFIPEKDVMDTWMTSSMTPFINSNWANFVSGNNNDDGGYNISKINNISNSDNIKGGADNIANDVINKNINNDIIVKNKNIDNYNLSDTNLNEAKNKKIFPMTLRPQAQEIIRTWLFYTVVKSIYHTGDVPFENVMISGWGLDKSGKKMSKSLGNFVAPEEIIEKYSADALRYWAAKANLGQDLRFSEEDVANGRRLLIKIWNAVRFLATNIDSLKSFSADNADNAESELLNADLADVNNKDGYNNYNYNNDDDNNKFSRFNRFNPYKEDISKLNLPAVDSWLLTEFEKTLKLCGEYFESYEYSSAIRTVGDFFYNIYCDNYLEIIKNIFWEESPLFNNRKIQSLNVMYYVSFNTLKLFAPFLPFISEELYLSFYKHFEIGKSIHLSAWPEYRHELINETSIKQVNVILAILESSRKLRTNLNLHQNHKVKRLFAYSADEQIIETIQNLSADIMSACRAEELVISNRADFRAGNAEIFISFEN</sequence>
<evidence type="ECO:0000256" key="5">
    <source>
        <dbReference type="ARBA" id="ARBA00022917"/>
    </source>
</evidence>
<dbReference type="Gene3D" id="3.40.50.620">
    <property type="entry name" value="HUPs"/>
    <property type="match status" value="3"/>
</dbReference>
<evidence type="ECO:0000256" key="2">
    <source>
        <dbReference type="ARBA" id="ARBA00022598"/>
    </source>
</evidence>
<dbReference type="CDD" id="cd07962">
    <property type="entry name" value="Anticodon_Ia_Val"/>
    <property type="match status" value="1"/>
</dbReference>
<dbReference type="GO" id="GO:0002161">
    <property type="term" value="F:aminoacyl-tRNA deacylase activity"/>
    <property type="evidence" value="ECO:0007669"/>
    <property type="project" value="InterPro"/>
</dbReference>
<dbReference type="Proteomes" id="UP000319296">
    <property type="component" value="Unassembled WGS sequence"/>
</dbReference>
<evidence type="ECO:0000259" key="9">
    <source>
        <dbReference type="Pfam" id="PF00133"/>
    </source>
</evidence>
<dbReference type="InterPro" id="IPR033705">
    <property type="entry name" value="Anticodon_Ia_Val"/>
</dbReference>
<dbReference type="GO" id="GO:0005829">
    <property type="term" value="C:cytosol"/>
    <property type="evidence" value="ECO:0007669"/>
    <property type="project" value="TreeGrafter"/>
</dbReference>
<keyword evidence="3" id="KW-0547">Nucleotide-binding</keyword>
<reference evidence="11 12" key="1">
    <citation type="journal article" date="2019" name="ISME J.">
        <title>Insights into ecological role of a new deltaproteobacterial order Candidatus Acidulodesulfobacterales by metagenomics and metatranscriptomics.</title>
        <authorList>
            <person name="Tan S."/>
            <person name="Liu J."/>
            <person name="Fang Y."/>
            <person name="Hedlund B.P."/>
            <person name="Lian Z.H."/>
            <person name="Huang L.Y."/>
            <person name="Li J.T."/>
            <person name="Huang L.N."/>
            <person name="Li W.J."/>
            <person name="Jiang H.C."/>
            <person name="Dong H.L."/>
            <person name="Shu W.S."/>
        </authorList>
    </citation>
    <scope>NUCLEOTIDE SEQUENCE [LARGE SCALE GENOMIC DNA]</scope>
    <source>
        <strain evidence="11">AP1</strain>
    </source>
</reference>
<feature type="domain" description="Methionyl/Valyl/Leucyl/Isoleucyl-tRNA synthetase anticodon-binding" evidence="10">
    <location>
        <begin position="780"/>
        <end position="931"/>
    </location>
</feature>
<evidence type="ECO:0000313" key="11">
    <source>
        <dbReference type="EMBL" id="RZD18520.1"/>
    </source>
</evidence>
<dbReference type="SUPFAM" id="SSF52374">
    <property type="entry name" value="Nucleotidylyl transferase"/>
    <property type="match status" value="1"/>
</dbReference>